<evidence type="ECO:0000256" key="1">
    <source>
        <dbReference type="ARBA" id="ARBA00022515"/>
    </source>
</evidence>
<dbReference type="SUPFAM" id="SSF52540">
    <property type="entry name" value="P-loop containing nucleoside triphosphate hydrolases"/>
    <property type="match status" value="1"/>
</dbReference>
<dbReference type="GO" id="GO:0006310">
    <property type="term" value="P:DNA recombination"/>
    <property type="evidence" value="ECO:0007669"/>
    <property type="project" value="InterPro"/>
</dbReference>
<keyword evidence="5" id="KW-0378">Hydrolase</keyword>
<keyword evidence="6" id="KW-0347">Helicase</keyword>
<evidence type="ECO:0000256" key="6">
    <source>
        <dbReference type="ARBA" id="ARBA00022806"/>
    </source>
</evidence>
<dbReference type="InterPro" id="IPR041222">
    <property type="entry name" value="PriA_3primeBD"/>
</dbReference>
<proteinExistence type="inferred from homology"/>
<dbReference type="EMBL" id="MGJD01000017">
    <property type="protein sequence ID" value="OGN00651.1"/>
    <property type="molecule type" value="Genomic_DNA"/>
</dbReference>
<keyword evidence="1 11" id="KW-0639">Primosome</keyword>
<evidence type="ECO:0000256" key="8">
    <source>
        <dbReference type="ARBA" id="ARBA00022840"/>
    </source>
</evidence>
<evidence type="ECO:0000256" key="11">
    <source>
        <dbReference type="HAMAP-Rule" id="MF_00983"/>
    </source>
</evidence>
<keyword evidence="3 11" id="KW-0479">Metal-binding</keyword>
<dbReference type="Pfam" id="PF18074">
    <property type="entry name" value="PriA_C"/>
    <property type="match status" value="1"/>
</dbReference>
<evidence type="ECO:0000256" key="3">
    <source>
        <dbReference type="ARBA" id="ARBA00022723"/>
    </source>
</evidence>
<keyword evidence="4 11" id="KW-0547">Nucleotide-binding</keyword>
<comment type="function">
    <text evidence="11">Initiates the restart of stalled replication forks, which reloads the replicative helicase on sites other than the origin of replication. Recognizes and binds to abandoned replication forks and remodels them to uncover a helicase loading site. Promotes assembly of the primosome at these replication forks.</text>
</comment>
<feature type="binding site" evidence="11">
    <location>
        <position position="381"/>
    </location>
    <ligand>
        <name>Zn(2+)</name>
        <dbReference type="ChEBI" id="CHEBI:29105"/>
        <label>2</label>
    </ligand>
</feature>
<keyword evidence="7 11" id="KW-0862">Zinc</keyword>
<dbReference type="InterPro" id="IPR041236">
    <property type="entry name" value="PriA_C"/>
</dbReference>
<feature type="binding site" evidence="11">
    <location>
        <position position="391"/>
    </location>
    <ligand>
        <name>Zn(2+)</name>
        <dbReference type="ChEBI" id="CHEBI:29105"/>
        <label>1</label>
    </ligand>
</feature>
<feature type="binding site" evidence="11">
    <location>
        <position position="362"/>
    </location>
    <ligand>
        <name>Zn(2+)</name>
        <dbReference type="ChEBI" id="CHEBI:29105"/>
        <label>2</label>
    </ligand>
</feature>
<dbReference type="GO" id="GO:0005524">
    <property type="term" value="F:ATP binding"/>
    <property type="evidence" value="ECO:0007669"/>
    <property type="project" value="UniProtKB-UniRule"/>
</dbReference>
<comment type="caution">
    <text evidence="15">The sequence shown here is derived from an EMBL/GenBank/DDBJ whole genome shotgun (WGS) entry which is preliminary data.</text>
</comment>
<feature type="coiled-coil region" evidence="12">
    <location>
        <begin position="113"/>
        <end position="160"/>
    </location>
</feature>
<comment type="caution">
    <text evidence="11">As this protein does not have any detectable helicase domains, it probably does not have helicase activity.</text>
</comment>
<dbReference type="PANTHER" id="PTHR30580:SF0">
    <property type="entry name" value="PRIMOSOMAL PROTEIN N"/>
    <property type="match status" value="1"/>
</dbReference>
<sequence>MFVIEVIPLASLPPQVPQLLSYFFSKPLLKGSVVEILIGNRRTPAVVVSSVSLEEEKASLKKSSFQLKKLSAVISEVPFVSNRQFRIAVWLSRNYFTPLGLCLKTVLPSFFLKKNYKLQITNYKSENNQKSETIKPIVLLSRAKDTIKTVETEIKKTLRKKKQVLVVVPEISMVGYFYDVLASHYETTVIHSKISSKKLYQNWLSISSGDTEVLIGTRLALFAPFLSLGLVIIEDPANEAYRSDMSPKYNALDLAAEVTRTYSAQLTMISGIPSMDEYYKIKSGLHYIRNDLKDLKPADVSISNMLEEMKKGNFSVFSQESKRQIIKYAKSRKKILIFSSRKGYFGSLVCENCSFTFKCPNCSIPFRLHKSPESLFICHRCSAVQKPPDSCPNCRSYKLRPVGFPGSQRLEEELNQILSNNSLKADIFVFDSSSIKTSKSEDEMLKNMEESNSSICIATQLIFSHRYSKKFDLILIPNLDSLTTVPDFRSEEHLFYQFAKILDFEPESIVIQTYNSESPLISKLVSNNYDEFYDQELPVRKIFWYPPFARLIKLSFRHPEHSKATYETRITSEKLKMAIAQMKLGESVKILDPSPAFVEKEKGLYTHNIILKIMPEQKADEILRFVPSGWIIDVDPKNIL</sequence>
<comment type="cofactor">
    <cofactor evidence="11">
        <name>Zn(2+)</name>
        <dbReference type="ChEBI" id="CHEBI:29105"/>
    </cofactor>
    <text evidence="11">Binds 2 zinc ions per subunit.</text>
</comment>
<comment type="similarity">
    <text evidence="11">Belongs to the helicase family. PriA subfamily.</text>
</comment>
<evidence type="ECO:0000313" key="16">
    <source>
        <dbReference type="Proteomes" id="UP000177117"/>
    </source>
</evidence>
<gene>
    <name evidence="11" type="primary">priA</name>
    <name evidence="15" type="ORF">A2650_04655</name>
</gene>
<dbReference type="NCBIfam" id="TIGR00595">
    <property type="entry name" value="priA"/>
    <property type="match status" value="1"/>
</dbReference>
<evidence type="ECO:0000256" key="10">
    <source>
        <dbReference type="ARBA" id="ARBA00023235"/>
    </source>
</evidence>
<dbReference type="GO" id="GO:0006269">
    <property type="term" value="P:DNA replication, synthesis of primer"/>
    <property type="evidence" value="ECO:0007669"/>
    <property type="project" value="UniProtKB-KW"/>
</dbReference>
<dbReference type="Proteomes" id="UP000177117">
    <property type="component" value="Unassembled WGS sequence"/>
</dbReference>
<feature type="binding site" evidence="11">
    <location>
        <position position="350"/>
    </location>
    <ligand>
        <name>Zn(2+)</name>
        <dbReference type="ChEBI" id="CHEBI:29105"/>
        <label>1</label>
    </ligand>
</feature>
<dbReference type="GO" id="GO:0008270">
    <property type="term" value="F:zinc ion binding"/>
    <property type="evidence" value="ECO:0007669"/>
    <property type="project" value="UniProtKB-UniRule"/>
</dbReference>
<reference evidence="15 16" key="1">
    <citation type="journal article" date="2016" name="Nat. Commun.">
        <title>Thousands of microbial genomes shed light on interconnected biogeochemical processes in an aquifer system.</title>
        <authorList>
            <person name="Anantharaman K."/>
            <person name="Brown C.T."/>
            <person name="Hug L.A."/>
            <person name="Sharon I."/>
            <person name="Castelle C.J."/>
            <person name="Probst A.J."/>
            <person name="Thomas B.C."/>
            <person name="Singh A."/>
            <person name="Wilkins M.J."/>
            <person name="Karaoz U."/>
            <person name="Brodie E.L."/>
            <person name="Williams K.H."/>
            <person name="Hubbard S.S."/>
            <person name="Banfield J.F."/>
        </authorList>
    </citation>
    <scope>NUCLEOTIDE SEQUENCE [LARGE SCALE GENOMIC DNA]</scope>
</reference>
<evidence type="ECO:0000256" key="7">
    <source>
        <dbReference type="ARBA" id="ARBA00022833"/>
    </source>
</evidence>
<dbReference type="Gene3D" id="3.40.50.300">
    <property type="entry name" value="P-loop containing nucleotide triphosphate hydrolases"/>
    <property type="match status" value="1"/>
</dbReference>
<dbReference type="GO" id="GO:0016787">
    <property type="term" value="F:hydrolase activity"/>
    <property type="evidence" value="ECO:0007669"/>
    <property type="project" value="UniProtKB-KW"/>
</dbReference>
<dbReference type="GO" id="GO:0006302">
    <property type="term" value="P:double-strand break repair"/>
    <property type="evidence" value="ECO:0007669"/>
    <property type="project" value="InterPro"/>
</dbReference>
<keyword evidence="10" id="KW-0413">Isomerase</keyword>
<evidence type="ECO:0000256" key="4">
    <source>
        <dbReference type="ARBA" id="ARBA00022741"/>
    </source>
</evidence>
<dbReference type="InterPro" id="IPR027417">
    <property type="entry name" value="P-loop_NTPase"/>
</dbReference>
<dbReference type="GO" id="GO:1990077">
    <property type="term" value="C:primosome complex"/>
    <property type="evidence" value="ECO:0007669"/>
    <property type="project" value="UniProtKB-UniRule"/>
</dbReference>
<evidence type="ECO:0000256" key="2">
    <source>
        <dbReference type="ARBA" id="ARBA00022705"/>
    </source>
</evidence>
<organism evidence="15 16">
    <name type="scientific">Candidatus Yanofskybacteria bacterium RIFCSPHIGHO2_01_FULL_41_53</name>
    <dbReference type="NCBI Taxonomy" id="1802663"/>
    <lineage>
        <taxon>Bacteria</taxon>
        <taxon>Candidatus Yanofskyibacteriota</taxon>
    </lineage>
</organism>
<feature type="binding site" evidence="11">
    <location>
        <position position="394"/>
    </location>
    <ligand>
        <name>Zn(2+)</name>
        <dbReference type="ChEBI" id="CHEBI:29105"/>
        <label>1</label>
    </ligand>
</feature>
<keyword evidence="2 11" id="KW-0235">DNA replication</keyword>
<dbReference type="Pfam" id="PF17764">
    <property type="entry name" value="PriA_3primeBD"/>
    <property type="match status" value="1"/>
</dbReference>
<dbReference type="GO" id="GO:0003677">
    <property type="term" value="F:DNA binding"/>
    <property type="evidence" value="ECO:0007669"/>
    <property type="project" value="UniProtKB-UniRule"/>
</dbReference>
<dbReference type="PANTHER" id="PTHR30580">
    <property type="entry name" value="PRIMOSOMAL PROTEIN N"/>
    <property type="match status" value="1"/>
</dbReference>
<evidence type="ECO:0000256" key="9">
    <source>
        <dbReference type="ARBA" id="ARBA00023125"/>
    </source>
</evidence>
<keyword evidence="9 11" id="KW-0238">DNA-binding</keyword>
<dbReference type="GO" id="GO:0043138">
    <property type="term" value="F:3'-5' DNA helicase activity"/>
    <property type="evidence" value="ECO:0007669"/>
    <property type="project" value="TreeGrafter"/>
</dbReference>
<keyword evidence="8 11" id="KW-0067">ATP-binding</keyword>
<keyword evidence="12" id="KW-0175">Coiled coil</keyword>
<dbReference type="Gene3D" id="3.40.1440.60">
    <property type="entry name" value="PriA, 3(prime) DNA-binding domain"/>
    <property type="match status" value="1"/>
</dbReference>
<dbReference type="GO" id="GO:0006270">
    <property type="term" value="P:DNA replication initiation"/>
    <property type="evidence" value="ECO:0007669"/>
    <property type="project" value="TreeGrafter"/>
</dbReference>
<evidence type="ECO:0000313" key="15">
    <source>
        <dbReference type="EMBL" id="OGN00651.1"/>
    </source>
</evidence>
<feature type="domain" description="Primosomal protein N' 3' DNA-binding" evidence="13">
    <location>
        <begin position="15"/>
        <end position="108"/>
    </location>
</feature>
<name>A0A1F8EII5_9BACT</name>
<protein>
    <recommendedName>
        <fullName evidence="11">Probable replication restart protein PriA</fullName>
    </recommendedName>
    <alternativeName>
        <fullName evidence="11">Putative ATP-dependent DNA helicase PriA</fullName>
    </alternativeName>
</protein>
<feature type="binding site" evidence="11">
    <location>
        <position position="359"/>
    </location>
    <ligand>
        <name>Zn(2+)</name>
        <dbReference type="ChEBI" id="CHEBI:29105"/>
        <label>2</label>
    </ligand>
</feature>
<dbReference type="AlphaFoldDB" id="A0A1F8EII5"/>
<dbReference type="InterPro" id="IPR042115">
    <property type="entry name" value="PriA_3primeBD_sf"/>
</dbReference>
<feature type="binding site" evidence="11">
    <location>
        <position position="378"/>
    </location>
    <ligand>
        <name>Zn(2+)</name>
        <dbReference type="ChEBI" id="CHEBI:29105"/>
        <label>2</label>
    </ligand>
</feature>
<feature type="binding site" evidence="11">
    <location>
        <position position="353"/>
    </location>
    <ligand>
        <name>Zn(2+)</name>
        <dbReference type="ChEBI" id="CHEBI:29105"/>
        <label>1</label>
    </ligand>
</feature>
<evidence type="ECO:0000256" key="12">
    <source>
        <dbReference type="SAM" id="Coils"/>
    </source>
</evidence>
<accession>A0A1F8EII5</accession>
<dbReference type="InterPro" id="IPR005259">
    <property type="entry name" value="PriA"/>
</dbReference>
<evidence type="ECO:0000259" key="13">
    <source>
        <dbReference type="Pfam" id="PF17764"/>
    </source>
</evidence>
<dbReference type="HAMAP" id="MF_00983">
    <property type="entry name" value="PriA"/>
    <property type="match status" value="1"/>
</dbReference>
<feature type="domain" description="Primosomal protein N C-terminal" evidence="14">
    <location>
        <begin position="547"/>
        <end position="636"/>
    </location>
</feature>
<comment type="subunit">
    <text evidence="11">Component of the replication restart primosome.</text>
</comment>
<evidence type="ECO:0000259" key="14">
    <source>
        <dbReference type="Pfam" id="PF18074"/>
    </source>
</evidence>
<evidence type="ECO:0000256" key="5">
    <source>
        <dbReference type="ARBA" id="ARBA00022801"/>
    </source>
</evidence>